<comment type="caution">
    <text evidence="2">The sequence shown here is derived from an EMBL/GenBank/DDBJ whole genome shotgun (WGS) entry which is preliminary data.</text>
</comment>
<accession>A0ABT2A8E6</accession>
<evidence type="ECO:0000313" key="2">
    <source>
        <dbReference type="EMBL" id="MCS0590466.1"/>
    </source>
</evidence>
<dbReference type="EMBL" id="JANUGX010000017">
    <property type="protein sequence ID" value="MCS0590466.1"/>
    <property type="molecule type" value="Genomic_DNA"/>
</dbReference>
<evidence type="ECO:0000256" key="1">
    <source>
        <dbReference type="SAM" id="SignalP"/>
    </source>
</evidence>
<proteinExistence type="predicted"/>
<feature type="chain" id="PRO_5045799157" description="Lipoprotein" evidence="1">
    <location>
        <begin position="23"/>
        <end position="111"/>
    </location>
</feature>
<dbReference type="RefSeq" id="WP_258846247.1">
    <property type="nucleotide sequence ID" value="NZ_JANUGX010000017.1"/>
</dbReference>
<evidence type="ECO:0000313" key="3">
    <source>
        <dbReference type="Proteomes" id="UP001205560"/>
    </source>
</evidence>
<evidence type="ECO:0008006" key="4">
    <source>
        <dbReference type="Google" id="ProtNLM"/>
    </source>
</evidence>
<organism evidence="2 3">
    <name type="scientific">Massilia norwichensis</name>
    <dbReference type="NCBI Taxonomy" id="1442366"/>
    <lineage>
        <taxon>Bacteria</taxon>
        <taxon>Pseudomonadati</taxon>
        <taxon>Pseudomonadota</taxon>
        <taxon>Betaproteobacteria</taxon>
        <taxon>Burkholderiales</taxon>
        <taxon>Oxalobacteraceae</taxon>
        <taxon>Telluria group</taxon>
        <taxon>Massilia</taxon>
    </lineage>
</organism>
<name>A0ABT2A8E6_9BURK</name>
<dbReference type="PROSITE" id="PS51257">
    <property type="entry name" value="PROKAR_LIPOPROTEIN"/>
    <property type="match status" value="1"/>
</dbReference>
<reference evidence="2 3" key="1">
    <citation type="submission" date="2022-08" db="EMBL/GenBank/DDBJ databases">
        <title>Reclassification of Massilia species as members of the genera Telluria, Duganella, Pseudoduganella, Mokoshia gen. nov. and Zemynaea gen. nov. using orthogonal and non-orthogonal genome-based approaches.</title>
        <authorList>
            <person name="Bowman J.P."/>
        </authorList>
    </citation>
    <scope>NUCLEOTIDE SEQUENCE [LARGE SCALE GENOMIC DNA]</scope>
    <source>
        <strain evidence="2 3">LMG 28164</strain>
    </source>
</reference>
<gene>
    <name evidence="2" type="ORF">NX782_14825</name>
</gene>
<feature type="signal peptide" evidence="1">
    <location>
        <begin position="1"/>
        <end position="22"/>
    </location>
</feature>
<sequence length="111" mass="11597">MKKIPFILFATAVSGCASTAPAKIGADTYYASKTNTAGMFGDVSAVAGALIVEGNQFCGTMNKEFELVTQSVTQNIPGVRFGGASITFKCVEHAKSPVMRPDNGVSTVRTN</sequence>
<keyword evidence="3" id="KW-1185">Reference proteome</keyword>
<dbReference type="Proteomes" id="UP001205560">
    <property type="component" value="Unassembled WGS sequence"/>
</dbReference>
<protein>
    <recommendedName>
        <fullName evidence="4">Lipoprotein</fullName>
    </recommendedName>
</protein>
<keyword evidence="1" id="KW-0732">Signal</keyword>